<dbReference type="Pfam" id="PF07719">
    <property type="entry name" value="TPR_2"/>
    <property type="match status" value="1"/>
</dbReference>
<feature type="coiled-coil region" evidence="4">
    <location>
        <begin position="179"/>
        <end position="206"/>
    </location>
</feature>
<reference evidence="11" key="1">
    <citation type="journal article" date="2014" name="Genome Announc.">
        <title>Draft Genome Sequence of Marine Flavobacterium Jejuia pallidilutea Strain 11shimoA1 and Pigmentation Mutants.</title>
        <authorList>
            <person name="Takatani N."/>
            <person name="Nakanishi M."/>
            <person name="Meirelles P."/>
            <person name="Mino S."/>
            <person name="Suda W."/>
            <person name="Oshima K."/>
            <person name="Hattori M."/>
            <person name="Ohkuma M."/>
            <person name="Hosokawa M."/>
            <person name="Miyashita K."/>
            <person name="Thompson F.L."/>
            <person name="Niwa A."/>
            <person name="Sawabe T."/>
            <person name="Sawabe T."/>
        </authorList>
    </citation>
    <scope>NUCLEOTIDE SEQUENCE [LARGE SCALE GENOMIC DNA]</scope>
    <source>
        <strain evidence="11">JCM 19538</strain>
    </source>
</reference>
<dbReference type="PROSITE" id="PS50293">
    <property type="entry name" value="TPR_REGION"/>
    <property type="match status" value="1"/>
</dbReference>
<keyword evidence="11" id="KW-1185">Reference proteome</keyword>
<keyword evidence="1" id="KW-0677">Repeat</keyword>
<sequence length="463" mass="52250">MKTRFTLLTFLFTFLLVGVSAVNAQSQEEDMAKLSIMTEYAKAKNYEAAYKPFKELWASNPKFNRAIYVYGEKILDDKIENSSGEDKKAFINDLIKLWEDRATHFASKTPKGEYASKACQLMFDNKSILGKSDEELYNCFDAAYNLDKETFKNPKSLYTYFYLMVKLYDAGKKPAKDLFNKYDDVVEKIEDEIQFASEKLNKLAEKEEAGTPLTSKDKRYQKYYGQVMTAYDQISGSVDSQLGDRANCDNLIPLYKKDFDSNANDAVWLKRAVSRMYSKECTEDPLYEKLVKAYDATAPSADTKYFVATILLKNGKTSEAESYLKQSYDLETDTFKKAKLANRIGLILKKKGRYGQARGYFRDALKLNPSNGRPHLSIAAMYAASAKDCGDTNFNKRAVYWYAAQEARKASRVDPTLTKAAAQSAANYEAKAPQKAEIFQEGNGGTVITIGCWIGGSVTVPKI</sequence>
<evidence type="ECO:0000313" key="9">
    <source>
        <dbReference type="EMBL" id="PQV51210.1"/>
    </source>
</evidence>
<evidence type="ECO:0000256" key="2">
    <source>
        <dbReference type="ARBA" id="ARBA00022803"/>
    </source>
</evidence>
<evidence type="ECO:0000313" key="8">
    <source>
        <dbReference type="EMBL" id="GAL90293.1"/>
    </source>
</evidence>
<organism evidence="7 10">
    <name type="scientific">Jejuia pallidilutea</name>
    <dbReference type="NCBI Taxonomy" id="504487"/>
    <lineage>
        <taxon>Bacteria</taxon>
        <taxon>Pseudomonadati</taxon>
        <taxon>Bacteroidota</taxon>
        <taxon>Flavobacteriia</taxon>
        <taxon>Flavobacteriales</taxon>
        <taxon>Flavobacteriaceae</taxon>
        <taxon>Jejuia</taxon>
    </lineage>
</organism>
<dbReference type="InterPro" id="IPR013105">
    <property type="entry name" value="TPR_2"/>
</dbReference>
<evidence type="ECO:0000313" key="11">
    <source>
        <dbReference type="Proteomes" id="UP000030184"/>
    </source>
</evidence>
<dbReference type="EMBL" id="PVEO01000001">
    <property type="protein sequence ID" value="PQV51210.1"/>
    <property type="molecule type" value="Genomic_DNA"/>
</dbReference>
<dbReference type="PROSITE" id="PS50005">
    <property type="entry name" value="TPR"/>
    <property type="match status" value="1"/>
</dbReference>
<evidence type="ECO:0000313" key="10">
    <source>
        <dbReference type="Proteomes" id="UP000029646"/>
    </source>
</evidence>
<accession>A0A090WA62</accession>
<evidence type="ECO:0000256" key="5">
    <source>
        <dbReference type="SAM" id="SignalP"/>
    </source>
</evidence>
<keyword evidence="2 3" id="KW-0802">TPR repeat</keyword>
<dbReference type="Proteomes" id="UP000030184">
    <property type="component" value="Unassembled WGS sequence"/>
</dbReference>
<evidence type="ECO:0000313" key="12">
    <source>
        <dbReference type="Proteomes" id="UP000251545"/>
    </source>
</evidence>
<dbReference type="OrthoDB" id="1522899at2"/>
<feature type="repeat" description="TPR" evidence="3">
    <location>
        <begin position="338"/>
        <end position="371"/>
    </location>
</feature>
<dbReference type="Gene3D" id="1.25.40.10">
    <property type="entry name" value="Tetratricopeptide repeat domain"/>
    <property type="match status" value="1"/>
</dbReference>
<reference evidence="9 12" key="2">
    <citation type="submission" date="2018-02" db="EMBL/GenBank/DDBJ databases">
        <title>Genomic Encyclopedia of Archaeal and Bacterial Type Strains, Phase II (KMG-II): from individual species to whole genera.</title>
        <authorList>
            <person name="Goeker M."/>
        </authorList>
    </citation>
    <scope>NUCLEOTIDE SEQUENCE [LARGE SCALE GENOMIC DNA]</scope>
    <source>
        <strain evidence="9 12">DSM 21165</strain>
    </source>
</reference>
<dbReference type="SUPFAM" id="SSF48452">
    <property type="entry name" value="TPR-like"/>
    <property type="match status" value="1"/>
</dbReference>
<feature type="chain" id="PRO_5010408390" evidence="5">
    <location>
        <begin position="25"/>
        <end position="463"/>
    </location>
</feature>
<feature type="signal peptide" evidence="5">
    <location>
        <begin position="1"/>
        <end position="24"/>
    </location>
</feature>
<protein>
    <submittedName>
        <fullName evidence="7">TPR domain protein</fullName>
    </submittedName>
    <submittedName>
        <fullName evidence="9">Tetratricopeptide repeat protein</fullName>
    </submittedName>
</protein>
<keyword evidence="4" id="KW-0175">Coiled coil</keyword>
<name>A0A090WA62_9FLAO</name>
<dbReference type="Proteomes" id="UP000251545">
    <property type="component" value="Unassembled WGS sequence"/>
</dbReference>
<dbReference type="EMBL" id="BBNS01000038">
    <property type="protein sequence ID" value="GAL73068.1"/>
    <property type="molecule type" value="Genomic_DNA"/>
</dbReference>
<dbReference type="Proteomes" id="UP000029641">
    <property type="component" value="Unassembled WGS sequence"/>
</dbReference>
<dbReference type="STRING" id="504487.JCM19538_58"/>
<gene>
    <name evidence="9" type="ORF">CLV33_101131</name>
    <name evidence="6" type="ORF">JCM19301_1076</name>
    <name evidence="7" type="ORF">JCM19302_247</name>
    <name evidence="8" type="ORF">JCM19538_58</name>
</gene>
<evidence type="ECO:0000313" key="7">
    <source>
        <dbReference type="EMBL" id="GAL73068.1"/>
    </source>
</evidence>
<dbReference type="InterPro" id="IPR011990">
    <property type="entry name" value="TPR-like_helical_dom_sf"/>
</dbReference>
<evidence type="ECO:0000313" key="6">
    <source>
        <dbReference type="EMBL" id="GAL68706.1"/>
    </source>
</evidence>
<dbReference type="RefSeq" id="WP_042246183.1">
    <property type="nucleotide sequence ID" value="NZ_BBNR01000024.1"/>
</dbReference>
<evidence type="ECO:0000256" key="4">
    <source>
        <dbReference type="SAM" id="Coils"/>
    </source>
</evidence>
<evidence type="ECO:0000256" key="3">
    <source>
        <dbReference type="PROSITE-ProRule" id="PRU00339"/>
    </source>
</evidence>
<proteinExistence type="predicted"/>
<dbReference type="InterPro" id="IPR019734">
    <property type="entry name" value="TPR_rpt"/>
</dbReference>
<comment type="caution">
    <text evidence="7">The sequence shown here is derived from an EMBL/GenBank/DDBJ whole genome shotgun (WGS) entry which is preliminary data.</text>
</comment>
<dbReference type="EMBL" id="BBNR01000024">
    <property type="protein sequence ID" value="GAL68706.1"/>
    <property type="molecule type" value="Genomic_DNA"/>
</dbReference>
<dbReference type="EMBL" id="BBNY01000074">
    <property type="protein sequence ID" value="GAL90293.1"/>
    <property type="molecule type" value="Genomic_DNA"/>
</dbReference>
<dbReference type="Proteomes" id="UP000029646">
    <property type="component" value="Unassembled WGS sequence"/>
</dbReference>
<keyword evidence="5" id="KW-0732">Signal</keyword>
<evidence type="ECO:0000256" key="1">
    <source>
        <dbReference type="ARBA" id="ARBA00022737"/>
    </source>
</evidence>
<dbReference type="AlphaFoldDB" id="A0A090WA62"/>
<dbReference type="eggNOG" id="COG0457">
    <property type="taxonomic scope" value="Bacteria"/>
</dbReference>
<dbReference type="SMART" id="SM00028">
    <property type="entry name" value="TPR"/>
    <property type="match status" value="2"/>
</dbReference>